<reference evidence="2" key="2">
    <citation type="submission" date="2020-05" db="UniProtKB">
        <authorList>
            <consortium name="EnsemblMetazoa"/>
        </authorList>
    </citation>
    <scope>IDENTIFICATION</scope>
    <source>
        <strain evidence="2">wikel</strain>
    </source>
</reference>
<dbReference type="PaxDb" id="6945-B7PCB4"/>
<organism>
    <name type="scientific">Ixodes scapularis</name>
    <name type="common">Black-legged tick</name>
    <name type="synonym">Deer tick</name>
    <dbReference type="NCBI Taxonomy" id="6945"/>
    <lineage>
        <taxon>Eukaryota</taxon>
        <taxon>Metazoa</taxon>
        <taxon>Ecdysozoa</taxon>
        <taxon>Arthropoda</taxon>
        <taxon>Chelicerata</taxon>
        <taxon>Arachnida</taxon>
        <taxon>Acari</taxon>
        <taxon>Parasitiformes</taxon>
        <taxon>Ixodida</taxon>
        <taxon>Ixodoidea</taxon>
        <taxon>Ixodidae</taxon>
        <taxon>Ixodinae</taxon>
        <taxon>Ixodes</taxon>
    </lineage>
</organism>
<evidence type="ECO:0000313" key="2">
    <source>
        <dbReference type="EnsemblMetazoa" id="ISCW002149-PA"/>
    </source>
</evidence>
<dbReference type="VEuPathDB" id="VectorBase:ISCW002149"/>
<dbReference type="Proteomes" id="UP000001555">
    <property type="component" value="Unassembled WGS sequence"/>
</dbReference>
<evidence type="ECO:0000313" key="3">
    <source>
        <dbReference type="Proteomes" id="UP000001555"/>
    </source>
</evidence>
<dbReference type="EnsemblMetazoa" id="ISCW002149-RA">
    <property type="protein sequence ID" value="ISCW002149-PA"/>
    <property type="gene ID" value="ISCW002149"/>
</dbReference>
<evidence type="ECO:0000313" key="1">
    <source>
        <dbReference type="EMBL" id="EEC04236.1"/>
    </source>
</evidence>
<feature type="non-terminal residue" evidence="1">
    <location>
        <position position="55"/>
    </location>
</feature>
<feature type="non-terminal residue" evidence="1">
    <location>
        <position position="1"/>
    </location>
</feature>
<accession>B7PCB4</accession>
<dbReference type="InParanoid" id="B7PCB4"/>
<reference evidence="1 3" key="1">
    <citation type="submission" date="2008-03" db="EMBL/GenBank/DDBJ databases">
        <title>Annotation of Ixodes scapularis.</title>
        <authorList>
            <consortium name="Ixodes scapularis Genome Project Consortium"/>
            <person name="Caler E."/>
            <person name="Hannick L.I."/>
            <person name="Bidwell S."/>
            <person name="Joardar V."/>
            <person name="Thiagarajan M."/>
            <person name="Amedeo P."/>
            <person name="Galinsky K.J."/>
            <person name="Schobel S."/>
            <person name="Inman J."/>
            <person name="Hostetler J."/>
            <person name="Miller J."/>
            <person name="Hammond M."/>
            <person name="Megy K."/>
            <person name="Lawson D."/>
            <person name="Kodira C."/>
            <person name="Sutton G."/>
            <person name="Meyer J."/>
            <person name="Hill C.A."/>
            <person name="Birren B."/>
            <person name="Nene V."/>
            <person name="Collins F."/>
            <person name="Alarcon-Chaidez F."/>
            <person name="Wikel S."/>
            <person name="Strausberg R."/>
        </authorList>
    </citation>
    <scope>NUCLEOTIDE SEQUENCE [LARGE SCALE GENOMIC DNA]</scope>
    <source>
        <strain evidence="3">Wikel</strain>
        <strain evidence="1">Wikel colony</strain>
    </source>
</reference>
<dbReference type="HOGENOM" id="CLU_3038336_0_0_1"/>
<name>B7PCB4_IXOSC</name>
<protein>
    <submittedName>
        <fullName evidence="1 2">Uncharacterized protein</fullName>
    </submittedName>
</protein>
<dbReference type="VEuPathDB" id="VectorBase:ISCI002149"/>
<gene>
    <name evidence="1" type="ORF">IscW_ISCW002149</name>
</gene>
<dbReference type="AlphaFoldDB" id="B7PCB4"/>
<dbReference type="EMBL" id="ABJB010936252">
    <property type="status" value="NOT_ANNOTATED_CDS"/>
    <property type="molecule type" value="Genomic_DNA"/>
</dbReference>
<dbReference type="EMBL" id="DS682768">
    <property type="protein sequence ID" value="EEC04236.1"/>
    <property type="molecule type" value="Genomic_DNA"/>
</dbReference>
<proteinExistence type="predicted"/>
<sequence>SGTPSRQHSSIIFEANGYVLLETGGRIRQATPWTFGTYTLLETSTNRVLHTELVK</sequence>
<keyword evidence="3" id="KW-1185">Reference proteome</keyword>